<dbReference type="Proteomes" id="UP001601976">
    <property type="component" value="Unassembled WGS sequence"/>
</dbReference>
<protein>
    <submittedName>
        <fullName evidence="2">Tat pathway signal sequence domain protein</fullName>
    </submittedName>
</protein>
<feature type="chain" id="PRO_5045419956" evidence="1">
    <location>
        <begin position="35"/>
        <end position="226"/>
    </location>
</feature>
<keyword evidence="3" id="KW-1185">Reference proteome</keyword>
<reference evidence="2 3" key="1">
    <citation type="submission" date="2024-10" db="EMBL/GenBank/DDBJ databases">
        <title>The Natural Products Discovery Center: Release of the First 8490 Sequenced Strains for Exploring Actinobacteria Biosynthetic Diversity.</title>
        <authorList>
            <person name="Kalkreuter E."/>
            <person name="Kautsar S.A."/>
            <person name="Yang D."/>
            <person name="Bader C.D."/>
            <person name="Teijaro C.N."/>
            <person name="Fluegel L."/>
            <person name="Davis C.M."/>
            <person name="Simpson J.R."/>
            <person name="Lauterbach L."/>
            <person name="Steele A.D."/>
            <person name="Gui C."/>
            <person name="Meng S."/>
            <person name="Li G."/>
            <person name="Viehrig K."/>
            <person name="Ye F."/>
            <person name="Su P."/>
            <person name="Kiefer A.F."/>
            <person name="Nichols A."/>
            <person name="Cepeda A.J."/>
            <person name="Yan W."/>
            <person name="Fan B."/>
            <person name="Jiang Y."/>
            <person name="Adhikari A."/>
            <person name="Zheng C.-J."/>
            <person name="Schuster L."/>
            <person name="Cowan T.M."/>
            <person name="Smanski M.J."/>
            <person name="Chevrette M.G."/>
            <person name="De Carvalho L.P.S."/>
            <person name="Shen B."/>
        </authorList>
    </citation>
    <scope>NUCLEOTIDE SEQUENCE [LARGE SCALE GENOMIC DNA]</scope>
    <source>
        <strain evidence="2 3">NPDC003029</strain>
    </source>
</reference>
<organism evidence="2 3">
    <name type="scientific">Streptomyces flavidovirens</name>
    <dbReference type="NCBI Taxonomy" id="67298"/>
    <lineage>
        <taxon>Bacteria</taxon>
        <taxon>Bacillati</taxon>
        <taxon>Actinomycetota</taxon>
        <taxon>Actinomycetes</taxon>
        <taxon>Kitasatosporales</taxon>
        <taxon>Streptomycetaceae</taxon>
        <taxon>Streptomyces</taxon>
    </lineage>
</organism>
<sequence length="226" mass="22213">MRSFTSRSASVATAFTAAATAALLATGASAPAPAAAVPVLTHGSAGGSAVAVGDVVSASLVTGTKATFYSSATGTTGVSCSTSSFSATVTSNPTAPGAATGSVTSHTLGNCTSNVSGTTSVQSITIENLPYSMSVGDSAGNPVVISGSPMQITARLNSWIGPITCVYRATSMSGSADNQGNTISFSNQQFTRSSGPSSCFSPGYFSATYGPVRDTSQSGNPAVFVN</sequence>
<dbReference type="RefSeq" id="WP_355714539.1">
    <property type="nucleotide sequence ID" value="NZ_JBEXNP010000003.1"/>
</dbReference>
<keyword evidence="1" id="KW-0732">Signal</keyword>
<comment type="caution">
    <text evidence="2">The sequence shown here is derived from an EMBL/GenBank/DDBJ whole genome shotgun (WGS) entry which is preliminary data.</text>
</comment>
<evidence type="ECO:0000313" key="3">
    <source>
        <dbReference type="Proteomes" id="UP001601976"/>
    </source>
</evidence>
<feature type="signal peptide" evidence="1">
    <location>
        <begin position="1"/>
        <end position="34"/>
    </location>
</feature>
<accession>A0ABW6RLX2</accession>
<proteinExistence type="predicted"/>
<evidence type="ECO:0000256" key="1">
    <source>
        <dbReference type="SAM" id="SignalP"/>
    </source>
</evidence>
<name>A0ABW6RLX2_9ACTN</name>
<evidence type="ECO:0000313" key="2">
    <source>
        <dbReference type="EMBL" id="MFF3342550.1"/>
    </source>
</evidence>
<dbReference type="EMBL" id="JBIAPK010000010">
    <property type="protein sequence ID" value="MFF3342550.1"/>
    <property type="molecule type" value="Genomic_DNA"/>
</dbReference>
<gene>
    <name evidence="2" type="ORF">ACFYWW_28140</name>
</gene>